<name>K6GC16_9BACT</name>
<proteinExistence type="predicted"/>
<evidence type="ECO:0000256" key="1">
    <source>
        <dbReference type="SAM" id="SignalP"/>
    </source>
</evidence>
<protein>
    <submittedName>
        <fullName evidence="2">Uncharacterized protein</fullName>
    </submittedName>
</protein>
<evidence type="ECO:0000313" key="3">
    <source>
        <dbReference type="Proteomes" id="UP000006272"/>
    </source>
</evidence>
<accession>K6GC16</accession>
<dbReference type="EMBL" id="ALAO01000226">
    <property type="protein sequence ID" value="EKO38649.1"/>
    <property type="molecule type" value="Genomic_DNA"/>
</dbReference>
<dbReference type="AlphaFoldDB" id="K6GC16"/>
<organism evidence="2 3">
    <name type="scientific">Solidesulfovibrio magneticus str. Maddingley MBC34</name>
    <dbReference type="NCBI Taxonomy" id="1206767"/>
    <lineage>
        <taxon>Bacteria</taxon>
        <taxon>Pseudomonadati</taxon>
        <taxon>Thermodesulfobacteriota</taxon>
        <taxon>Desulfovibrionia</taxon>
        <taxon>Desulfovibrionales</taxon>
        <taxon>Desulfovibrionaceae</taxon>
        <taxon>Solidesulfovibrio</taxon>
    </lineage>
</organism>
<comment type="caution">
    <text evidence="2">The sequence shown here is derived from an EMBL/GenBank/DDBJ whole genome shotgun (WGS) entry which is preliminary data.</text>
</comment>
<sequence length="202" mass="22100">MKRLCAAIALLAVLLPGLALAAPQDKAALSPETRKELNNFFSPFAASNMANFDQTTLTDEALLDFAVWSCILRPDPALKRTRGGQDIVIPSRVIDDITQSTFGRTIKKHLKSQYVESLASGEAFVFAQVDSLRPGDDGTFIAAGTIYYTGAGETIDPQASRAQWKRAGADVRVQGTFTGVLKRNDDPRRHWTLLQYAVKDAQ</sequence>
<feature type="chain" id="PRO_5003891334" evidence="1">
    <location>
        <begin position="22"/>
        <end position="202"/>
    </location>
</feature>
<reference evidence="2 3" key="1">
    <citation type="submission" date="2012-07" db="EMBL/GenBank/DDBJ databases">
        <title>Draft genome sequence of Desulfovibrio magneticus str. Maddingley MBC34 obtained from a metagenomic sequence of a methanogenic enrichment isolated from coal-seam formation water in Victoria, Australia.</title>
        <authorList>
            <person name="Greenfield P."/>
            <person name="Hendry P."/>
            <person name="Li D."/>
            <person name="Rosewarne C.P."/>
            <person name="Tran-Dinh N."/>
            <person name="Elbourne L.D.H."/>
            <person name="Paulsen I.T."/>
            <person name="Midgley D.J."/>
        </authorList>
    </citation>
    <scope>NUCLEOTIDE SEQUENCE [LARGE SCALE GENOMIC DNA]</scope>
    <source>
        <strain evidence="3">Maddingley MBC34</strain>
    </source>
</reference>
<keyword evidence="1" id="KW-0732">Signal</keyword>
<gene>
    <name evidence="2" type="ORF">B193_2657</name>
</gene>
<dbReference type="PATRIC" id="fig|1206767.3.peg.2605"/>
<evidence type="ECO:0000313" key="2">
    <source>
        <dbReference type="EMBL" id="EKO38649.1"/>
    </source>
</evidence>
<dbReference type="Proteomes" id="UP000006272">
    <property type="component" value="Unassembled WGS sequence"/>
</dbReference>
<feature type="signal peptide" evidence="1">
    <location>
        <begin position="1"/>
        <end position="21"/>
    </location>
</feature>